<proteinExistence type="inferred from homology"/>
<evidence type="ECO:0000256" key="2">
    <source>
        <dbReference type="ARBA" id="ARBA00004502"/>
    </source>
</evidence>
<evidence type="ECO:0000313" key="12">
    <source>
        <dbReference type="EMBL" id="KAK9709596.1"/>
    </source>
</evidence>
<dbReference type="GO" id="GO:0036503">
    <property type="term" value="P:ERAD pathway"/>
    <property type="evidence" value="ECO:0007669"/>
    <property type="project" value="InterPro"/>
</dbReference>
<feature type="compositionally biased region" description="Polar residues" evidence="9">
    <location>
        <begin position="341"/>
        <end position="350"/>
    </location>
</feature>
<feature type="region of interest" description="Disordered" evidence="9">
    <location>
        <begin position="311"/>
        <end position="364"/>
    </location>
</feature>
<keyword evidence="5 10" id="KW-0472">Membrane</keyword>
<dbReference type="InterPro" id="IPR003892">
    <property type="entry name" value="CUE"/>
</dbReference>
<dbReference type="EMBL" id="JASPKY010000306">
    <property type="protein sequence ID" value="KAK9709596.1"/>
    <property type="molecule type" value="Genomic_DNA"/>
</dbReference>
<evidence type="ECO:0000256" key="4">
    <source>
        <dbReference type="ARBA" id="ARBA00022824"/>
    </source>
</evidence>
<dbReference type="GO" id="GO:0005789">
    <property type="term" value="C:endoplasmic reticulum membrane"/>
    <property type="evidence" value="ECO:0007669"/>
    <property type="project" value="UniProtKB-SubCell"/>
</dbReference>
<keyword evidence="13" id="KW-1185">Reference proteome</keyword>
<evidence type="ECO:0000259" key="11">
    <source>
        <dbReference type="PROSITE" id="PS51140"/>
    </source>
</evidence>
<dbReference type="PROSITE" id="PS51140">
    <property type="entry name" value="CUE"/>
    <property type="match status" value="1"/>
</dbReference>
<reference evidence="12 13" key="1">
    <citation type="journal article" date="2024" name="BMC Genomics">
        <title>De novo assembly and annotation of Popillia japonica's genome with initial clues to its potential as an invasive pest.</title>
        <authorList>
            <person name="Cucini C."/>
            <person name="Boschi S."/>
            <person name="Funari R."/>
            <person name="Cardaioli E."/>
            <person name="Iannotti N."/>
            <person name="Marturano G."/>
            <person name="Paoli F."/>
            <person name="Bruttini M."/>
            <person name="Carapelli A."/>
            <person name="Frati F."/>
            <person name="Nardi F."/>
        </authorList>
    </citation>
    <scope>NUCLEOTIDE SEQUENCE [LARGE SCALE GENOMIC DNA]</scope>
    <source>
        <strain evidence="12">DMR45628</strain>
    </source>
</reference>
<keyword evidence="10" id="KW-1133">Transmembrane helix</keyword>
<evidence type="ECO:0000256" key="8">
    <source>
        <dbReference type="ARBA" id="ARBA00035713"/>
    </source>
</evidence>
<dbReference type="Gene3D" id="1.10.8.10">
    <property type="entry name" value="DNA helicase RuvA subunit, C-terminal domain"/>
    <property type="match status" value="1"/>
</dbReference>
<dbReference type="GO" id="GO:0005811">
    <property type="term" value="C:lipid droplet"/>
    <property type="evidence" value="ECO:0007669"/>
    <property type="project" value="UniProtKB-SubCell"/>
</dbReference>
<keyword evidence="4" id="KW-0256">Endoplasmic reticulum</keyword>
<comment type="similarity">
    <text evidence="6">Belongs to the AUP1 family.</text>
</comment>
<dbReference type="PANTHER" id="PTHR15486:SF96">
    <property type="entry name" value="LIPID DROPLET-REGULATING VLDL ASSEMBLY FACTOR AUP1"/>
    <property type="match status" value="1"/>
</dbReference>
<dbReference type="CDD" id="cd14420">
    <property type="entry name" value="CUE_AUP1"/>
    <property type="match status" value="1"/>
</dbReference>
<sequence>MSSIEIKRLYSYSRFPESPALLLYFTTFILPNVPIFHSIVYKLTYIVLGIIINVENIDKKEEVDAFISNKVTHFDSVVINSLAKCVTPGVQLNTFLTSAFGIQYFKSTTTNIEEFKKELSNIISESKVPIYFQPESVRTNSRALLKFSVWPFAICNKVQPIAITVSRPGLDIPISTIDSGYWSDLFFFMFVPCTVYKIKFLPCVEKKGICEGTFISKVRQSIADDLKIELSDYSAADLKEYVKRYIIEQQRNVSTQNTTTGTINPEVHRMSMQVREVLPLVPYDAIYKDLLKTRSVDLTITNILEGHVSYLPEQSKPSSSSSSSSNSPLKSTASSSSSSTHQATNTTLNTAVPVFGKSPQERSLSFQERKKLLIENSRKRYIEKHGLNNIVGS</sequence>
<accession>A0AAW1JWJ6</accession>
<name>A0AAW1JWJ6_POPJA</name>
<keyword evidence="10" id="KW-0812">Transmembrane</keyword>
<gene>
    <name evidence="12" type="ORF">QE152_g26546</name>
</gene>
<evidence type="ECO:0000256" key="1">
    <source>
        <dbReference type="ARBA" id="ARBA00004406"/>
    </source>
</evidence>
<protein>
    <recommendedName>
        <fullName evidence="7">Lipid droplet-regulating VLDL assembly factor AUP1</fullName>
    </recommendedName>
    <alternativeName>
        <fullName evidence="8">Ancient ubiquitous protein 1</fullName>
    </alternativeName>
</protein>
<evidence type="ECO:0000256" key="7">
    <source>
        <dbReference type="ARBA" id="ARBA00035685"/>
    </source>
</evidence>
<comment type="subcellular location">
    <subcellularLocation>
        <location evidence="1">Endoplasmic reticulum membrane</location>
        <topology evidence="1">Peripheral membrane protein</topology>
    </subcellularLocation>
    <subcellularLocation>
        <location evidence="2">Lipid droplet</location>
    </subcellularLocation>
</comment>
<evidence type="ECO:0000256" key="5">
    <source>
        <dbReference type="ARBA" id="ARBA00023136"/>
    </source>
</evidence>
<keyword evidence="3" id="KW-0551">Lipid droplet</keyword>
<feature type="compositionally biased region" description="Low complexity" evidence="9">
    <location>
        <begin position="315"/>
        <end position="340"/>
    </location>
</feature>
<evidence type="ECO:0000313" key="13">
    <source>
        <dbReference type="Proteomes" id="UP001458880"/>
    </source>
</evidence>
<evidence type="ECO:0000256" key="10">
    <source>
        <dbReference type="SAM" id="Phobius"/>
    </source>
</evidence>
<comment type="caution">
    <text evidence="12">The sequence shown here is derived from an EMBL/GenBank/DDBJ whole genome shotgun (WGS) entry which is preliminary data.</text>
</comment>
<evidence type="ECO:0000256" key="3">
    <source>
        <dbReference type="ARBA" id="ARBA00022677"/>
    </source>
</evidence>
<dbReference type="InterPro" id="IPR048056">
    <property type="entry name" value="AUP1_CUE"/>
</dbReference>
<organism evidence="12 13">
    <name type="scientific">Popillia japonica</name>
    <name type="common">Japanese beetle</name>
    <dbReference type="NCBI Taxonomy" id="7064"/>
    <lineage>
        <taxon>Eukaryota</taxon>
        <taxon>Metazoa</taxon>
        <taxon>Ecdysozoa</taxon>
        <taxon>Arthropoda</taxon>
        <taxon>Hexapoda</taxon>
        <taxon>Insecta</taxon>
        <taxon>Pterygota</taxon>
        <taxon>Neoptera</taxon>
        <taxon>Endopterygota</taxon>
        <taxon>Coleoptera</taxon>
        <taxon>Polyphaga</taxon>
        <taxon>Scarabaeiformia</taxon>
        <taxon>Scarabaeidae</taxon>
        <taxon>Rutelinae</taxon>
        <taxon>Popillia</taxon>
    </lineage>
</organism>
<evidence type="ECO:0000256" key="6">
    <source>
        <dbReference type="ARBA" id="ARBA00035634"/>
    </source>
</evidence>
<dbReference type="Proteomes" id="UP001458880">
    <property type="component" value="Unassembled WGS sequence"/>
</dbReference>
<dbReference type="GO" id="GO:0043130">
    <property type="term" value="F:ubiquitin binding"/>
    <property type="evidence" value="ECO:0007669"/>
    <property type="project" value="InterPro"/>
</dbReference>
<dbReference type="AlphaFoldDB" id="A0AAW1JWJ6"/>
<evidence type="ECO:0000256" key="9">
    <source>
        <dbReference type="SAM" id="MobiDB-lite"/>
    </source>
</evidence>
<feature type="transmembrane region" description="Helical" evidence="10">
    <location>
        <begin position="21"/>
        <end position="41"/>
    </location>
</feature>
<feature type="domain" description="CUE" evidence="11">
    <location>
        <begin position="266"/>
        <end position="308"/>
    </location>
</feature>
<dbReference type="SMART" id="SM00546">
    <property type="entry name" value="CUE"/>
    <property type="match status" value="1"/>
</dbReference>
<dbReference type="PANTHER" id="PTHR15486">
    <property type="entry name" value="ANCIENT UBIQUITOUS PROTEIN"/>
    <property type="match status" value="1"/>
</dbReference>